<organism evidence="2 3">
    <name type="scientific">Miscanthus lutarioriparius</name>
    <dbReference type="NCBI Taxonomy" id="422564"/>
    <lineage>
        <taxon>Eukaryota</taxon>
        <taxon>Viridiplantae</taxon>
        <taxon>Streptophyta</taxon>
        <taxon>Embryophyta</taxon>
        <taxon>Tracheophyta</taxon>
        <taxon>Spermatophyta</taxon>
        <taxon>Magnoliopsida</taxon>
        <taxon>Liliopsida</taxon>
        <taxon>Poales</taxon>
        <taxon>Poaceae</taxon>
        <taxon>PACMAD clade</taxon>
        <taxon>Panicoideae</taxon>
        <taxon>Andropogonodae</taxon>
        <taxon>Andropogoneae</taxon>
        <taxon>Saccharinae</taxon>
        <taxon>Miscanthus</taxon>
    </lineage>
</organism>
<sequence>MPEDQAKNEGDLSRAFNEGNILCPTTLDQLSEHLRKDVEAKNTTNVATALGACSFKTRSSNVAEQDKQVNIQVFTFDGTLKVNPLPSEPPSGLFTPEEQLKWMDEK</sequence>
<proteinExistence type="predicted"/>
<gene>
    <name evidence="2" type="ORF">NCGR_LOCUS63202</name>
</gene>
<dbReference type="EMBL" id="CAJGYO010000019">
    <property type="protein sequence ID" value="CAD6339104.1"/>
    <property type="molecule type" value="Genomic_DNA"/>
</dbReference>
<feature type="region of interest" description="Disordered" evidence="1">
    <location>
        <begin position="85"/>
        <end position="106"/>
    </location>
</feature>
<dbReference type="Proteomes" id="UP000604825">
    <property type="component" value="Unassembled WGS sequence"/>
</dbReference>
<dbReference type="AlphaFoldDB" id="A0A811SA59"/>
<evidence type="ECO:0000313" key="2">
    <source>
        <dbReference type="EMBL" id="CAD6339104.1"/>
    </source>
</evidence>
<evidence type="ECO:0000313" key="3">
    <source>
        <dbReference type="Proteomes" id="UP000604825"/>
    </source>
</evidence>
<name>A0A811SA59_9POAL</name>
<accession>A0A811SA59</accession>
<keyword evidence="3" id="KW-1185">Reference proteome</keyword>
<evidence type="ECO:0000256" key="1">
    <source>
        <dbReference type="SAM" id="MobiDB-lite"/>
    </source>
</evidence>
<comment type="caution">
    <text evidence="2">The sequence shown here is derived from an EMBL/GenBank/DDBJ whole genome shotgun (WGS) entry which is preliminary data.</text>
</comment>
<reference evidence="2" key="1">
    <citation type="submission" date="2020-10" db="EMBL/GenBank/DDBJ databases">
        <authorList>
            <person name="Han B."/>
            <person name="Lu T."/>
            <person name="Zhao Q."/>
            <person name="Huang X."/>
            <person name="Zhao Y."/>
        </authorList>
    </citation>
    <scope>NUCLEOTIDE SEQUENCE</scope>
</reference>
<protein>
    <submittedName>
        <fullName evidence="2">Uncharacterized protein</fullName>
    </submittedName>
</protein>